<keyword evidence="3" id="KW-1185">Reference proteome</keyword>
<dbReference type="Proteomes" id="UP000324974">
    <property type="component" value="Chromosome"/>
</dbReference>
<accession>A0A5C1ALB4</accession>
<dbReference type="CDD" id="cd06260">
    <property type="entry name" value="DUF820-like"/>
    <property type="match status" value="1"/>
</dbReference>
<dbReference type="InterPro" id="IPR008538">
    <property type="entry name" value="Uma2"/>
</dbReference>
<evidence type="ECO:0000259" key="1">
    <source>
        <dbReference type="Pfam" id="PF05685"/>
    </source>
</evidence>
<dbReference type="GO" id="GO:0004519">
    <property type="term" value="F:endonuclease activity"/>
    <property type="evidence" value="ECO:0007669"/>
    <property type="project" value="UniProtKB-KW"/>
</dbReference>
<dbReference type="OrthoDB" id="1807117at2"/>
<reference evidence="3" key="1">
    <citation type="submission" date="2019-08" db="EMBL/GenBank/DDBJ databases">
        <title>Limnoglobus roseus gen. nov., sp. nov., a novel freshwater planctomycete with a giant genome from the family Gemmataceae.</title>
        <authorList>
            <person name="Kulichevskaya I.S."/>
            <person name="Naumoff D.G."/>
            <person name="Miroshnikov K."/>
            <person name="Ivanova A."/>
            <person name="Philippov D.A."/>
            <person name="Hakobyan A."/>
            <person name="Rijpstra I.C."/>
            <person name="Sinninghe Damste J.S."/>
            <person name="Liesack W."/>
            <person name="Dedysh S.N."/>
        </authorList>
    </citation>
    <scope>NUCLEOTIDE SEQUENCE [LARGE SCALE GENOMIC DNA]</scope>
    <source>
        <strain evidence="3">PX52</strain>
    </source>
</reference>
<name>A0A5C1ALB4_9BACT</name>
<dbReference type="InterPro" id="IPR011335">
    <property type="entry name" value="Restrct_endonuc-II-like"/>
</dbReference>
<dbReference type="AlphaFoldDB" id="A0A5C1ALB4"/>
<dbReference type="PANTHER" id="PTHR34107:SF4">
    <property type="entry name" value="SLL1222 PROTEIN"/>
    <property type="match status" value="1"/>
</dbReference>
<dbReference type="KEGG" id="lrs:PX52LOC_07107"/>
<dbReference type="Gene3D" id="3.90.1570.10">
    <property type="entry name" value="tt1808, chain A"/>
    <property type="match status" value="1"/>
</dbReference>
<sequence>MTVAEALEIYEVEDVADINPVPRGYELIDGELVEIPSMGVESSLVLGRIFYLLHGWCEQTQLGIAIAGEAGYRCFPWKPKQVRKPDVAVILCDPKTFIAPKGDAGIVPDLVVEVVSPNDTVVDLDTRVREFLRAGTKLVWVVNPDTREVLARRADGTIQSFTEPADLTGENLLPGLRVSLAAFLPPLRTAPTV</sequence>
<proteinExistence type="predicted"/>
<keyword evidence="2" id="KW-0540">Nuclease</keyword>
<gene>
    <name evidence="2" type="ORF">PX52LOC_07107</name>
</gene>
<dbReference type="PANTHER" id="PTHR34107">
    <property type="entry name" value="SLL0198 PROTEIN-RELATED"/>
    <property type="match status" value="1"/>
</dbReference>
<keyword evidence="2" id="KW-0255">Endonuclease</keyword>
<keyword evidence="2" id="KW-0378">Hydrolase</keyword>
<evidence type="ECO:0000313" key="3">
    <source>
        <dbReference type="Proteomes" id="UP000324974"/>
    </source>
</evidence>
<organism evidence="2 3">
    <name type="scientific">Limnoglobus roseus</name>
    <dbReference type="NCBI Taxonomy" id="2598579"/>
    <lineage>
        <taxon>Bacteria</taxon>
        <taxon>Pseudomonadati</taxon>
        <taxon>Planctomycetota</taxon>
        <taxon>Planctomycetia</taxon>
        <taxon>Gemmatales</taxon>
        <taxon>Gemmataceae</taxon>
        <taxon>Limnoglobus</taxon>
    </lineage>
</organism>
<feature type="domain" description="Putative restriction endonuclease" evidence="1">
    <location>
        <begin position="25"/>
        <end position="180"/>
    </location>
</feature>
<dbReference type="SUPFAM" id="SSF52980">
    <property type="entry name" value="Restriction endonuclease-like"/>
    <property type="match status" value="1"/>
</dbReference>
<protein>
    <submittedName>
        <fullName evidence="2">Uma2 family endonuclease</fullName>
    </submittedName>
</protein>
<dbReference type="Pfam" id="PF05685">
    <property type="entry name" value="Uma2"/>
    <property type="match status" value="1"/>
</dbReference>
<evidence type="ECO:0000313" key="2">
    <source>
        <dbReference type="EMBL" id="QEL20021.1"/>
    </source>
</evidence>
<dbReference type="InterPro" id="IPR012296">
    <property type="entry name" value="Nuclease_put_TT1808"/>
</dbReference>
<dbReference type="EMBL" id="CP042425">
    <property type="protein sequence ID" value="QEL20021.1"/>
    <property type="molecule type" value="Genomic_DNA"/>
</dbReference>
<dbReference type="RefSeq" id="WP_149114352.1">
    <property type="nucleotide sequence ID" value="NZ_CP042425.1"/>
</dbReference>